<name>A0ABZ1U359_9ACTN</name>
<evidence type="ECO:0000259" key="2">
    <source>
        <dbReference type="Pfam" id="PF01425"/>
    </source>
</evidence>
<feature type="domain" description="Amidase" evidence="2">
    <location>
        <begin position="29"/>
        <end position="438"/>
    </location>
</feature>
<evidence type="ECO:0000313" key="3">
    <source>
        <dbReference type="EMBL" id="WUQ85190.1"/>
    </source>
</evidence>
<reference evidence="3" key="1">
    <citation type="submission" date="2022-10" db="EMBL/GenBank/DDBJ databases">
        <title>The complete genomes of actinobacterial strains from the NBC collection.</title>
        <authorList>
            <person name="Joergensen T.S."/>
            <person name="Alvarez Arevalo M."/>
            <person name="Sterndorff E.B."/>
            <person name="Faurdal D."/>
            <person name="Vuksanovic O."/>
            <person name="Mourched A.-S."/>
            <person name="Charusanti P."/>
            <person name="Shaw S."/>
            <person name="Blin K."/>
            <person name="Weber T."/>
        </authorList>
    </citation>
    <scope>NUCLEOTIDE SEQUENCE</scope>
    <source>
        <strain evidence="3">NBC_00222</strain>
    </source>
</reference>
<keyword evidence="4" id="KW-1185">Reference proteome</keyword>
<dbReference type="EMBL" id="CP108110">
    <property type="protein sequence ID" value="WUQ85190.1"/>
    <property type="molecule type" value="Genomic_DNA"/>
</dbReference>
<dbReference type="InterPro" id="IPR036928">
    <property type="entry name" value="AS_sf"/>
</dbReference>
<protein>
    <submittedName>
        <fullName evidence="3">Amidase</fullName>
    </submittedName>
</protein>
<evidence type="ECO:0000313" key="4">
    <source>
        <dbReference type="Proteomes" id="UP001432222"/>
    </source>
</evidence>
<dbReference type="PANTHER" id="PTHR11895">
    <property type="entry name" value="TRANSAMIDASE"/>
    <property type="match status" value="1"/>
</dbReference>
<proteinExistence type="predicted"/>
<gene>
    <name evidence="3" type="ORF">OHA16_20810</name>
</gene>
<dbReference type="Gene3D" id="3.90.1300.10">
    <property type="entry name" value="Amidase signature (AS) domain"/>
    <property type="match status" value="1"/>
</dbReference>
<dbReference type="SUPFAM" id="SSF75304">
    <property type="entry name" value="Amidase signature (AS) enzymes"/>
    <property type="match status" value="1"/>
</dbReference>
<feature type="region of interest" description="Disordered" evidence="1">
    <location>
        <begin position="133"/>
        <end position="156"/>
    </location>
</feature>
<sequence>MDKSLVRPRSLVREAASLRSGVPTPAVHVDRLCARIDQVDPLIHAFVPEPGRSDRLQAEARALAARHPDPAQAPPLYGVAVGIKDILHVDGLPTHAGSMLPPGVLAGPQATVVDRLRAAGALVAGKTVTAEFAGSAPGRTRNPHRPGHTPGGSSSGSAAAVAAGLVPLAIGTQTIGSVVRPAAYCGVVGFRPTFGRIPTAGVIPNAPSFDTVGLFTADLAGAALAAPLLCDDWDHAAGPGDGASGGAWADGAWANGAPVLGVPVGPYLDRAGPEARQAFDRQLALLAARGLTVRRLDLLADFDELERQAQTINRFEMAASHRDWFARFGELYRPETAASIRHGRTVDPADRAAALRARTAFRERLAERRHRAGVDLLLAPSATGPAPLGLDSTGSAVMSLPWSCAGLPALSLPAGVTAAGLPLGLQVVGEAGADERLLALAAVLERVLDGA</sequence>
<accession>A0ABZ1U359</accession>
<dbReference type="Pfam" id="PF01425">
    <property type="entry name" value="Amidase"/>
    <property type="match status" value="1"/>
</dbReference>
<dbReference type="Proteomes" id="UP001432222">
    <property type="component" value="Chromosome"/>
</dbReference>
<dbReference type="InterPro" id="IPR000120">
    <property type="entry name" value="Amidase"/>
</dbReference>
<organism evidence="3 4">
    <name type="scientific">Kitasatospora purpeofusca</name>
    <dbReference type="NCBI Taxonomy" id="67352"/>
    <lineage>
        <taxon>Bacteria</taxon>
        <taxon>Bacillati</taxon>
        <taxon>Actinomycetota</taxon>
        <taxon>Actinomycetes</taxon>
        <taxon>Kitasatosporales</taxon>
        <taxon>Streptomycetaceae</taxon>
        <taxon>Kitasatospora</taxon>
    </lineage>
</organism>
<dbReference type="PANTHER" id="PTHR11895:SF67">
    <property type="entry name" value="AMIDASE DOMAIN-CONTAINING PROTEIN"/>
    <property type="match status" value="1"/>
</dbReference>
<dbReference type="InterPro" id="IPR023631">
    <property type="entry name" value="Amidase_dom"/>
</dbReference>
<evidence type="ECO:0000256" key="1">
    <source>
        <dbReference type="SAM" id="MobiDB-lite"/>
    </source>
</evidence>
<dbReference type="RefSeq" id="WP_328955980.1">
    <property type="nucleotide sequence ID" value="NZ_CP108110.1"/>
</dbReference>